<dbReference type="Gene3D" id="3.90.850.10">
    <property type="entry name" value="Fumarylacetoacetase-like, C-terminal domain"/>
    <property type="match status" value="1"/>
</dbReference>
<name>A0A972VTX0_9GAMM</name>
<dbReference type="InterPro" id="IPR036663">
    <property type="entry name" value="Fumarylacetoacetase_C_sf"/>
</dbReference>
<dbReference type="GO" id="GO:0005737">
    <property type="term" value="C:cytoplasm"/>
    <property type="evidence" value="ECO:0007669"/>
    <property type="project" value="TreeGrafter"/>
</dbReference>
<reference evidence="1" key="1">
    <citation type="submission" date="2020-05" db="EMBL/GenBank/DDBJ databases">
        <title>Sulfur intermediates as new biogeochemical hubs in an aquatic model microbial ecosystem.</title>
        <authorList>
            <person name="Vigneron A."/>
        </authorList>
    </citation>
    <scope>NUCLEOTIDE SEQUENCE</scope>
    <source>
        <strain evidence="1">Bin.250</strain>
    </source>
</reference>
<accession>A0A972VTX0</accession>
<dbReference type="Proteomes" id="UP000754644">
    <property type="component" value="Unassembled WGS sequence"/>
</dbReference>
<dbReference type="AlphaFoldDB" id="A0A972VTX0"/>
<dbReference type="PANTHER" id="PTHR30143">
    <property type="entry name" value="ACID HYDRATASE"/>
    <property type="match status" value="1"/>
</dbReference>
<evidence type="ECO:0000313" key="2">
    <source>
        <dbReference type="Proteomes" id="UP000754644"/>
    </source>
</evidence>
<dbReference type="InterPro" id="IPR050772">
    <property type="entry name" value="Hydratase-Decarb/MhpD_sf"/>
</dbReference>
<comment type="caution">
    <text evidence="1">The sequence shown here is derived from an EMBL/GenBank/DDBJ whole genome shotgun (WGS) entry which is preliminary data.</text>
</comment>
<dbReference type="PANTHER" id="PTHR30143:SF0">
    <property type="entry name" value="2-KETO-4-PENTENOATE HYDRATASE"/>
    <property type="match status" value="1"/>
</dbReference>
<dbReference type="GO" id="GO:0008684">
    <property type="term" value="F:2-oxopent-4-enoate hydratase activity"/>
    <property type="evidence" value="ECO:0007669"/>
    <property type="project" value="TreeGrafter"/>
</dbReference>
<dbReference type="EMBL" id="JABMOJ010000081">
    <property type="protein sequence ID" value="NQV64188.1"/>
    <property type="molecule type" value="Genomic_DNA"/>
</dbReference>
<sequence>MTEMNHEFARRAMTAHEACQPMPLLSDSDAPPLSRGYELQRAYVDLLLKGTGGLSEMRQPRHIRGFKAALTNIAAQQSMGMTTPAGGVLVSGHEYRSPCQIKLADFCRPIIETEIGYRISRAVTQPVSLGNLNEYIDCSLPMVEIADAGYATPNAAGRTMSGADLVAANSAAGGYIIGLADLQPVNTDDIEVTLHRGDEALSLAHGRDAMGSQAAVLVWLINHSLAQGYAVLKGHYLMTGSLGRVQLASPGHYIAQYLCDDAGAPKSFGRIEFDII</sequence>
<dbReference type="SUPFAM" id="SSF56529">
    <property type="entry name" value="FAH"/>
    <property type="match status" value="1"/>
</dbReference>
<gene>
    <name evidence="1" type="ORF">HQ497_02385</name>
</gene>
<proteinExistence type="predicted"/>
<evidence type="ECO:0000313" key="1">
    <source>
        <dbReference type="EMBL" id="NQV64188.1"/>
    </source>
</evidence>
<evidence type="ECO:0008006" key="3">
    <source>
        <dbReference type="Google" id="ProtNLM"/>
    </source>
</evidence>
<organism evidence="1 2">
    <name type="scientific">SAR86 cluster bacterium</name>
    <dbReference type="NCBI Taxonomy" id="2030880"/>
    <lineage>
        <taxon>Bacteria</taxon>
        <taxon>Pseudomonadati</taxon>
        <taxon>Pseudomonadota</taxon>
        <taxon>Gammaproteobacteria</taxon>
        <taxon>SAR86 cluster</taxon>
    </lineage>
</organism>
<protein>
    <recommendedName>
        <fullName evidence="3">Hydratase</fullName>
    </recommendedName>
</protein>